<gene>
    <name evidence="2" type="ORF">GCM10017621_34680</name>
</gene>
<keyword evidence="3" id="KW-1185">Reference proteome</keyword>
<dbReference type="GO" id="GO:0003697">
    <property type="term" value="F:single-stranded DNA binding"/>
    <property type="evidence" value="ECO:0007669"/>
    <property type="project" value="InterPro"/>
</dbReference>
<dbReference type="Proteomes" id="UP001143486">
    <property type="component" value="Unassembled WGS sequence"/>
</dbReference>
<dbReference type="RefSeq" id="WP_271188292.1">
    <property type="nucleotide sequence ID" value="NZ_BSFE01000016.1"/>
</dbReference>
<dbReference type="EMBL" id="BSFE01000016">
    <property type="protein sequence ID" value="GLK53960.1"/>
    <property type="molecule type" value="Genomic_DNA"/>
</dbReference>
<keyword evidence="1" id="KW-0238">DNA-binding</keyword>
<evidence type="ECO:0000256" key="1">
    <source>
        <dbReference type="PROSITE-ProRule" id="PRU00252"/>
    </source>
</evidence>
<dbReference type="AlphaFoldDB" id="A0A9W6IRE8"/>
<reference evidence="2" key="1">
    <citation type="journal article" date="2014" name="Int. J. Syst. Evol. Microbiol.">
        <title>Complete genome sequence of Corynebacterium casei LMG S-19264T (=DSM 44701T), isolated from a smear-ripened cheese.</title>
        <authorList>
            <consortium name="US DOE Joint Genome Institute (JGI-PGF)"/>
            <person name="Walter F."/>
            <person name="Albersmeier A."/>
            <person name="Kalinowski J."/>
            <person name="Ruckert C."/>
        </authorList>
    </citation>
    <scope>NUCLEOTIDE SEQUENCE</scope>
    <source>
        <strain evidence="2">VKM B-1513</strain>
    </source>
</reference>
<sequence>MKGNAKVELIGVVSTPPGRIRGHRSKAKFRVKNSDCSSRGARRYFEQVVEWDVEVMQPELAERVLSVLQEGDRIRLRGRLSKRLGCPAGGNSPAIVVVVDDDGSVEIEGSGVERA</sequence>
<organism evidence="2 3">
    <name type="scientific">Maricaulis virginensis</name>
    <dbReference type="NCBI Taxonomy" id="144022"/>
    <lineage>
        <taxon>Bacteria</taxon>
        <taxon>Pseudomonadati</taxon>
        <taxon>Pseudomonadota</taxon>
        <taxon>Alphaproteobacteria</taxon>
        <taxon>Maricaulales</taxon>
        <taxon>Maricaulaceae</taxon>
        <taxon>Maricaulis</taxon>
    </lineage>
</organism>
<accession>A0A9W6IRE8</accession>
<dbReference type="PROSITE" id="PS50935">
    <property type="entry name" value="SSB"/>
    <property type="match status" value="1"/>
</dbReference>
<reference evidence="2" key="2">
    <citation type="submission" date="2023-01" db="EMBL/GenBank/DDBJ databases">
        <authorList>
            <person name="Sun Q."/>
            <person name="Evtushenko L."/>
        </authorList>
    </citation>
    <scope>NUCLEOTIDE SEQUENCE</scope>
    <source>
        <strain evidence="2">VKM B-1513</strain>
    </source>
</reference>
<name>A0A9W6IRE8_9PROT</name>
<evidence type="ECO:0000313" key="3">
    <source>
        <dbReference type="Proteomes" id="UP001143486"/>
    </source>
</evidence>
<protein>
    <submittedName>
        <fullName evidence="2">Uncharacterized protein</fullName>
    </submittedName>
</protein>
<proteinExistence type="predicted"/>
<comment type="caution">
    <text evidence="2">The sequence shown here is derived from an EMBL/GenBank/DDBJ whole genome shotgun (WGS) entry which is preliminary data.</text>
</comment>
<evidence type="ECO:0000313" key="2">
    <source>
        <dbReference type="EMBL" id="GLK53960.1"/>
    </source>
</evidence>
<dbReference type="InterPro" id="IPR000424">
    <property type="entry name" value="Primosome_PriB/ssb"/>
</dbReference>